<name>A0A7Y9H185_9ACTN</name>
<sequence>MPTYVAFLRAINLGRNRTFRKDAIKAATEAAGGTDVETYINTGNVRLTHPARSVAKVRAALEEAYAAEAGFDVPTIVFTTRDLAALTARAEEVHAGHDGEIGNHYVTLYASAPSAAAVAEVQALEHAEETVVVEGRAAHVLLGGDIHTSKLLSSRQFNALGQGTARTIKVLRTVTEKWC</sequence>
<keyword evidence="2" id="KW-1185">Reference proteome</keyword>
<proteinExistence type="predicted"/>
<evidence type="ECO:0000313" key="2">
    <source>
        <dbReference type="Proteomes" id="UP000549911"/>
    </source>
</evidence>
<dbReference type="PANTHER" id="PTHR36439:SF1">
    <property type="entry name" value="DUF1697 DOMAIN-CONTAINING PROTEIN"/>
    <property type="match status" value="1"/>
</dbReference>
<dbReference type="AlphaFoldDB" id="A0A7Y9H185"/>
<gene>
    <name evidence="1" type="ORF">F4692_000318</name>
</gene>
<comment type="caution">
    <text evidence="1">The sequence shown here is derived from an EMBL/GenBank/DDBJ whole genome shotgun (WGS) entry which is preliminary data.</text>
</comment>
<accession>A0A7Y9H185</accession>
<dbReference type="PANTHER" id="PTHR36439">
    <property type="entry name" value="BLL4334 PROTEIN"/>
    <property type="match status" value="1"/>
</dbReference>
<dbReference type="SUPFAM" id="SSF160379">
    <property type="entry name" value="SP0830-like"/>
    <property type="match status" value="1"/>
</dbReference>
<evidence type="ECO:0000313" key="1">
    <source>
        <dbReference type="EMBL" id="NYE35214.1"/>
    </source>
</evidence>
<reference evidence="1 2" key="2">
    <citation type="submission" date="2020-08" db="EMBL/GenBank/DDBJ databases">
        <title>The Agave Microbiome: Exploring the role of microbial communities in plant adaptations to desert environments.</title>
        <authorList>
            <person name="Partida-Martinez L.P."/>
        </authorList>
    </citation>
    <scope>NUCLEOTIDE SEQUENCE [LARGE SCALE GENOMIC DNA]</scope>
    <source>
        <strain evidence="1 2">AT2.17</strain>
    </source>
</reference>
<dbReference type="Pfam" id="PF08002">
    <property type="entry name" value="DUF1697"/>
    <property type="match status" value="1"/>
</dbReference>
<protein>
    <submittedName>
        <fullName evidence="1">Uncharacterized protein (DUF1697 family)</fullName>
    </submittedName>
</protein>
<organism evidence="1 2">
    <name type="scientific">Nocardioides cavernae</name>
    <dbReference type="NCBI Taxonomy" id="1921566"/>
    <lineage>
        <taxon>Bacteria</taxon>
        <taxon>Bacillati</taxon>
        <taxon>Actinomycetota</taxon>
        <taxon>Actinomycetes</taxon>
        <taxon>Propionibacteriales</taxon>
        <taxon>Nocardioidaceae</taxon>
        <taxon>Nocardioides</taxon>
    </lineage>
</organism>
<dbReference type="Gene3D" id="3.30.70.1280">
    <property type="entry name" value="SP0830-like domains"/>
    <property type="match status" value="1"/>
</dbReference>
<dbReference type="EMBL" id="JACCBW010000001">
    <property type="protein sequence ID" value="NYE35214.1"/>
    <property type="molecule type" value="Genomic_DNA"/>
</dbReference>
<dbReference type="PIRSF" id="PIRSF008502">
    <property type="entry name" value="UCP008502"/>
    <property type="match status" value="1"/>
</dbReference>
<dbReference type="Proteomes" id="UP000549911">
    <property type="component" value="Unassembled WGS sequence"/>
</dbReference>
<dbReference type="RefSeq" id="WP_179617901.1">
    <property type="nucleotide sequence ID" value="NZ_JACCBW010000001.1"/>
</dbReference>
<dbReference type="InterPro" id="IPR012545">
    <property type="entry name" value="DUF1697"/>
</dbReference>
<reference evidence="1 2" key="1">
    <citation type="submission" date="2020-07" db="EMBL/GenBank/DDBJ databases">
        <authorList>
            <person name="Partida-Martinez L."/>
            <person name="Huntemann M."/>
            <person name="Clum A."/>
            <person name="Wang J."/>
            <person name="Palaniappan K."/>
            <person name="Ritter S."/>
            <person name="Chen I.-M."/>
            <person name="Stamatis D."/>
            <person name="Reddy T."/>
            <person name="O'Malley R."/>
            <person name="Daum C."/>
            <person name="Shapiro N."/>
            <person name="Ivanova N."/>
            <person name="Kyrpides N."/>
            <person name="Woyke T."/>
        </authorList>
    </citation>
    <scope>NUCLEOTIDE SEQUENCE [LARGE SCALE GENOMIC DNA]</scope>
    <source>
        <strain evidence="1 2">AT2.17</strain>
    </source>
</reference>